<evidence type="ECO:0000256" key="3">
    <source>
        <dbReference type="SAM" id="Phobius"/>
    </source>
</evidence>
<dbReference type="NCBIfam" id="TIGR02123">
    <property type="entry name" value="TRAP_fused"/>
    <property type="match status" value="1"/>
</dbReference>
<feature type="transmembrane region" description="Helical" evidence="3">
    <location>
        <begin position="592"/>
        <end position="614"/>
    </location>
</feature>
<dbReference type="EMBL" id="JAAIVB010000012">
    <property type="protein sequence ID" value="NEX60477.1"/>
    <property type="molecule type" value="Genomic_DNA"/>
</dbReference>
<keyword evidence="1" id="KW-0997">Cell inner membrane</keyword>
<dbReference type="Pfam" id="PF06808">
    <property type="entry name" value="DctM"/>
    <property type="match status" value="2"/>
</dbReference>
<feature type="transmembrane region" description="Helical" evidence="3">
    <location>
        <begin position="34"/>
        <end position="56"/>
    </location>
</feature>
<gene>
    <name evidence="5" type="ORF">G3574_05260</name>
</gene>
<dbReference type="PANTHER" id="PTHR43849:SF2">
    <property type="entry name" value="BLL3936 PROTEIN"/>
    <property type="match status" value="1"/>
</dbReference>
<feature type="transmembrane region" description="Helical" evidence="3">
    <location>
        <begin position="191"/>
        <end position="214"/>
    </location>
</feature>
<feature type="transmembrane region" description="Helical" evidence="3">
    <location>
        <begin position="384"/>
        <end position="407"/>
    </location>
</feature>
<evidence type="ECO:0000256" key="1">
    <source>
        <dbReference type="RuleBase" id="RU369079"/>
    </source>
</evidence>
<comment type="subcellular location">
    <subcellularLocation>
        <location evidence="1">Cell inner membrane</location>
        <topology evidence="1">Multi-pass membrane protein</topology>
    </subcellularLocation>
</comment>
<feature type="domain" description="TRAP C4-dicarboxylate transport system permease DctM subunit" evidence="4">
    <location>
        <begin position="418"/>
        <end position="615"/>
    </location>
</feature>
<reference evidence="5 6" key="1">
    <citation type="submission" date="2020-02" db="EMBL/GenBank/DDBJ databases">
        <authorList>
            <person name="Kim M.K."/>
        </authorList>
    </citation>
    <scope>NUCLEOTIDE SEQUENCE [LARGE SCALE GENOMIC DNA]</scope>
    <source>
        <strain evidence="5 6">17J57-3</strain>
    </source>
</reference>
<keyword evidence="6" id="KW-1185">Reference proteome</keyword>
<dbReference type="InterPro" id="IPR011853">
    <property type="entry name" value="TRAP_DctM-Dct_fused"/>
</dbReference>
<proteinExistence type="predicted"/>
<dbReference type="RefSeq" id="WP_163960951.1">
    <property type="nucleotide sequence ID" value="NZ_JAAIVB010000012.1"/>
</dbReference>
<feature type="transmembrane region" description="Helical" evidence="3">
    <location>
        <begin position="149"/>
        <end position="171"/>
    </location>
</feature>
<comment type="function">
    <text evidence="1">Part of the tripartite ATP-independent periplasmic (TRAP) transport system.</text>
</comment>
<feature type="domain" description="TRAP C4-dicarboxylate transport system permease DctM subunit" evidence="4">
    <location>
        <begin position="133"/>
        <end position="400"/>
    </location>
</feature>
<keyword evidence="3" id="KW-0812">Transmembrane</keyword>
<evidence type="ECO:0000313" key="5">
    <source>
        <dbReference type="EMBL" id="NEX60477.1"/>
    </source>
</evidence>
<evidence type="ECO:0000259" key="4">
    <source>
        <dbReference type="Pfam" id="PF06808"/>
    </source>
</evidence>
<feature type="transmembrane region" description="Helical" evidence="3">
    <location>
        <begin position="359"/>
        <end position="378"/>
    </location>
</feature>
<evidence type="ECO:0000313" key="6">
    <source>
        <dbReference type="Proteomes" id="UP000482155"/>
    </source>
</evidence>
<feature type="transmembrane region" description="Helical" evidence="3">
    <location>
        <begin position="62"/>
        <end position="80"/>
    </location>
</feature>
<comment type="caution">
    <text evidence="5">The sequence shown here is derived from an EMBL/GenBank/DDBJ whole genome shotgun (WGS) entry which is preliminary data.</text>
</comment>
<name>A0A6B3SI02_9BURK</name>
<feature type="transmembrane region" description="Helical" evidence="3">
    <location>
        <begin position="655"/>
        <end position="688"/>
    </location>
</feature>
<feature type="transmembrane region" description="Helical" evidence="3">
    <location>
        <begin position="124"/>
        <end position="142"/>
    </location>
</feature>
<feature type="transmembrane region" description="Helical" evidence="3">
    <location>
        <begin position="279"/>
        <end position="305"/>
    </location>
</feature>
<organism evidence="5 6">
    <name type="scientific">Noviherbaspirillum galbum</name>
    <dbReference type="NCBI Taxonomy" id="2709383"/>
    <lineage>
        <taxon>Bacteria</taxon>
        <taxon>Pseudomonadati</taxon>
        <taxon>Pseudomonadota</taxon>
        <taxon>Betaproteobacteria</taxon>
        <taxon>Burkholderiales</taxon>
        <taxon>Oxalobacteraceae</taxon>
        <taxon>Noviherbaspirillum</taxon>
    </lineage>
</organism>
<sequence length="696" mass="73662">MAHMDLHAPAPGDGPPPAIDDFEEHGTQRKLVGIALKVMIGVALAFSTYQLIVAAFHPLSSLVIRSIHVGFLLMLTFLLYPLNAKQPLDRIAWYDWLLAAGGFGLSLYHWIFEADLIQRAGDPTTTDLVVGAIVVVMVFEASRRIMGKALPIICGTFLLYGMFGQYLPGALAHRGFGFDQIIDQLYLGTEGIYGTPTMVSATYIFLFILFGAFLEHAGMIRLFNNVALGLVGGAQGGPAKVAVISSGLMGTISGSGVANVLTVGQFTIPLMKRFGYTGVFAGAVEATASMGGQIMPPVMGAVAFIMAETLNVPYSDIVKAAIIPAVLYYFTAFAMVHLEAGRMGLLGIPKDQIPSAWRALKTDWHLALPLAALVYMLFHGFTPMFAGLTGLALTAILILGAGIAARLSPAAFRYVFWLAVGLGAASFAKFGIYAIIAVIAVLCLVSFMNREGRVTLAVLRQSLVDGAKQGLVVGVACAIVGVIIGVLSLTGAASTFAGYILEIGEKSLFLSLILTMVACLVLGTGIPTIPNYIITSAIAAPALLKLGVPLIVSHMFVFYFGIMADLTPPVALAAFAAASIAKDDPDKIGWKATQIAIAGYVVPFMAVYSPELMLQGDWTALSVAYVVFKAVVAIALWAAGTVGFFAMPLKPMERVVVVVAACLLVAAIPLTDEIGFAMTAGFVGWHLWQKKRLAPA</sequence>
<feature type="transmembrane region" description="Helical" evidence="3">
    <location>
        <begin position="414"/>
        <end position="447"/>
    </location>
</feature>
<keyword evidence="1" id="KW-1003">Cell membrane</keyword>
<feature type="transmembrane region" description="Helical" evidence="3">
    <location>
        <begin position="92"/>
        <end position="112"/>
    </location>
</feature>
<accession>A0A6B3SI02</accession>
<keyword evidence="3" id="KW-0472">Membrane</keyword>
<dbReference type="PANTHER" id="PTHR43849">
    <property type="entry name" value="BLL3936 PROTEIN"/>
    <property type="match status" value="1"/>
</dbReference>
<feature type="transmembrane region" description="Helical" evidence="3">
    <location>
        <begin position="317"/>
        <end position="338"/>
    </location>
</feature>
<feature type="transmembrane region" description="Helical" evidence="3">
    <location>
        <begin position="508"/>
        <end position="526"/>
    </location>
</feature>
<protein>
    <submittedName>
        <fullName evidence="5">TRAP transporter permease</fullName>
    </submittedName>
</protein>
<keyword evidence="1" id="KW-0813">Transport</keyword>
<dbReference type="GO" id="GO:0005886">
    <property type="term" value="C:plasma membrane"/>
    <property type="evidence" value="ECO:0007669"/>
    <property type="project" value="UniProtKB-SubCell"/>
</dbReference>
<keyword evidence="3" id="KW-1133">Transmembrane helix</keyword>
<evidence type="ECO:0000256" key="2">
    <source>
        <dbReference type="SAM" id="MobiDB-lite"/>
    </source>
</evidence>
<dbReference type="AlphaFoldDB" id="A0A6B3SI02"/>
<dbReference type="InterPro" id="IPR010656">
    <property type="entry name" value="DctM"/>
</dbReference>
<dbReference type="Proteomes" id="UP000482155">
    <property type="component" value="Unassembled WGS sequence"/>
</dbReference>
<feature type="transmembrane region" description="Helical" evidence="3">
    <location>
        <begin position="471"/>
        <end position="501"/>
    </location>
</feature>
<feature type="transmembrane region" description="Helical" evidence="3">
    <location>
        <begin position="626"/>
        <end position="649"/>
    </location>
</feature>
<feature type="region of interest" description="Disordered" evidence="2">
    <location>
        <begin position="1"/>
        <end position="20"/>
    </location>
</feature>
<dbReference type="GO" id="GO:0022857">
    <property type="term" value="F:transmembrane transporter activity"/>
    <property type="evidence" value="ECO:0007669"/>
    <property type="project" value="UniProtKB-UniRule"/>
</dbReference>